<dbReference type="SUPFAM" id="SSF51182">
    <property type="entry name" value="RmlC-like cupins"/>
    <property type="match status" value="1"/>
</dbReference>
<dbReference type="GO" id="GO:0004476">
    <property type="term" value="F:mannose-6-phosphate isomerase activity"/>
    <property type="evidence" value="ECO:0007669"/>
    <property type="project" value="UniProtKB-EC"/>
</dbReference>
<organism evidence="12 13">
    <name type="scientific">Pararoseomonas baculiformis</name>
    <dbReference type="NCBI Taxonomy" id="2820812"/>
    <lineage>
        <taxon>Bacteria</taxon>
        <taxon>Pseudomonadati</taxon>
        <taxon>Pseudomonadota</taxon>
        <taxon>Alphaproteobacteria</taxon>
        <taxon>Acetobacterales</taxon>
        <taxon>Acetobacteraceae</taxon>
        <taxon>Pararoseomonas</taxon>
    </lineage>
</organism>
<dbReference type="Pfam" id="PF22640">
    <property type="entry name" value="ManC_GMP_beta-helix"/>
    <property type="match status" value="1"/>
</dbReference>
<dbReference type="GO" id="GO:0004475">
    <property type="term" value="F:mannose-1-phosphate guanylyltransferase (GTP) activity"/>
    <property type="evidence" value="ECO:0007669"/>
    <property type="project" value="UniProtKB-EC"/>
</dbReference>
<dbReference type="CDD" id="cd02509">
    <property type="entry name" value="GDP-M1P_Guanylyltransferase"/>
    <property type="match status" value="1"/>
</dbReference>
<dbReference type="Gene3D" id="2.60.120.10">
    <property type="entry name" value="Jelly Rolls"/>
    <property type="match status" value="1"/>
</dbReference>
<comment type="catalytic activity">
    <reaction evidence="7">
        <text>alpha-D-mannose 1-phosphate + GTP + H(+) = GDP-alpha-D-mannose + diphosphate</text>
        <dbReference type="Rhea" id="RHEA:15229"/>
        <dbReference type="ChEBI" id="CHEBI:15378"/>
        <dbReference type="ChEBI" id="CHEBI:33019"/>
        <dbReference type="ChEBI" id="CHEBI:37565"/>
        <dbReference type="ChEBI" id="CHEBI:57527"/>
        <dbReference type="ChEBI" id="CHEBI:58409"/>
        <dbReference type="EC" id="2.7.7.13"/>
    </reaction>
</comment>
<dbReference type="InterPro" id="IPR054566">
    <property type="entry name" value="ManC/GMP-like_b-helix"/>
</dbReference>
<dbReference type="CDD" id="cd02213">
    <property type="entry name" value="cupin_PMI_typeII_C"/>
    <property type="match status" value="1"/>
</dbReference>
<evidence type="ECO:0000256" key="7">
    <source>
        <dbReference type="ARBA" id="ARBA00047343"/>
    </source>
</evidence>
<protein>
    <recommendedName>
        <fullName evidence="2">mannose-1-phosphate guanylyltransferase</fullName>
        <ecNumber evidence="2">2.7.7.13</ecNumber>
    </recommendedName>
</protein>
<proteinExistence type="inferred from homology"/>
<keyword evidence="3 12" id="KW-0808">Transferase</keyword>
<feature type="domain" description="Nucleotidyl transferase" evidence="9">
    <location>
        <begin position="8"/>
        <end position="288"/>
    </location>
</feature>
<evidence type="ECO:0000256" key="8">
    <source>
        <dbReference type="RuleBase" id="RU004190"/>
    </source>
</evidence>
<dbReference type="Pfam" id="PF01050">
    <property type="entry name" value="MannoseP_isomer"/>
    <property type="match status" value="1"/>
</dbReference>
<evidence type="ECO:0000256" key="2">
    <source>
        <dbReference type="ARBA" id="ARBA00012387"/>
    </source>
</evidence>
<feature type="domain" description="Mannose-6-phosphate isomerase type II C-terminal" evidence="10">
    <location>
        <begin position="355"/>
        <end position="468"/>
    </location>
</feature>
<keyword evidence="6" id="KW-0342">GTP-binding</keyword>
<dbReference type="PANTHER" id="PTHR46390">
    <property type="entry name" value="MANNOSE-1-PHOSPHATE GUANYLYLTRANSFERASE"/>
    <property type="match status" value="1"/>
</dbReference>
<keyword evidence="5" id="KW-0547">Nucleotide-binding</keyword>
<dbReference type="InterPro" id="IPR051161">
    <property type="entry name" value="Mannose-6P_isomerase_type2"/>
</dbReference>
<keyword evidence="4 12" id="KW-0548">Nucleotidyltransferase</keyword>
<dbReference type="Pfam" id="PF00483">
    <property type="entry name" value="NTP_transferase"/>
    <property type="match status" value="1"/>
</dbReference>
<evidence type="ECO:0000259" key="9">
    <source>
        <dbReference type="Pfam" id="PF00483"/>
    </source>
</evidence>
<dbReference type="Proteomes" id="UP000681594">
    <property type="component" value="Unassembled WGS sequence"/>
</dbReference>
<dbReference type="PANTHER" id="PTHR46390:SF1">
    <property type="entry name" value="MANNOSE-1-PHOSPHATE GUANYLYLTRANSFERASE"/>
    <property type="match status" value="1"/>
</dbReference>
<dbReference type="EC" id="2.7.7.13" evidence="2"/>
<dbReference type="Gene3D" id="3.90.550.10">
    <property type="entry name" value="Spore Coat Polysaccharide Biosynthesis Protein SpsA, Chain A"/>
    <property type="match status" value="1"/>
</dbReference>
<evidence type="ECO:0000256" key="6">
    <source>
        <dbReference type="ARBA" id="ARBA00023134"/>
    </source>
</evidence>
<dbReference type="InterPro" id="IPR029044">
    <property type="entry name" value="Nucleotide-diphossugar_trans"/>
</dbReference>
<dbReference type="InterPro" id="IPR006375">
    <property type="entry name" value="Man1P_GuaTrfase/Man6P_Isoase"/>
</dbReference>
<comment type="caution">
    <text evidence="12">The sequence shown here is derived from an EMBL/GenBank/DDBJ whole genome shotgun (WGS) entry which is preliminary data.</text>
</comment>
<evidence type="ECO:0000256" key="1">
    <source>
        <dbReference type="ARBA" id="ARBA00006115"/>
    </source>
</evidence>
<evidence type="ECO:0000256" key="4">
    <source>
        <dbReference type="ARBA" id="ARBA00022695"/>
    </source>
</evidence>
<dbReference type="InterPro" id="IPR001538">
    <property type="entry name" value="Man6P_isomerase-2_C"/>
</dbReference>
<dbReference type="InterPro" id="IPR049577">
    <property type="entry name" value="GMPP_N"/>
</dbReference>
<dbReference type="InterPro" id="IPR005835">
    <property type="entry name" value="NTP_transferase_dom"/>
</dbReference>
<dbReference type="RefSeq" id="WP_209380418.1">
    <property type="nucleotide sequence ID" value="NZ_JAGIZB010000014.1"/>
</dbReference>
<accession>A0ABS4AGL1</accession>
<comment type="similarity">
    <text evidence="1 8">Belongs to the mannose-6-phosphate isomerase type 2 family.</text>
</comment>
<dbReference type="InterPro" id="IPR014710">
    <property type="entry name" value="RmlC-like_jellyroll"/>
</dbReference>
<evidence type="ECO:0000259" key="10">
    <source>
        <dbReference type="Pfam" id="PF01050"/>
    </source>
</evidence>
<sequence>MPQDRVVPVVLSGGVGTRLWPLSREGFPKQFWPLTSEQSMLQETVGRATGPGFTPPMVICAEAHRFLVAEQLRESGVTGGRIVLEPAARNSAPAIAAAALLASEEDPHALLWVMAADAAIQDIPALHAALARAAEAARAGHIVTFGMKPTHAETGFGYIEAGTAIPEAPGVSAIASFIEKPDLARAQALLEGGQHLWNAGMFVARAASLLAELERLQPELVASVRAAVDEASRDLDFVRLGPSFAGAPSISIDYAVMERTAHAAVVPADLGWSDVGSWDALWQVSPKDGRGNATHGPVELLDADDCYVRSEGILTTVVGLKDVVVVATEDAVLALHRDRAQDVKKLVDQLKARKRPEAGAHRRMYRPWGHYEGLIQGDRFQVKKILVRPGEKLSLQKHYHRAEHWVVVNGTAVVERDAERILLRENESVYLPLGCVHRLENPGMIPLTLIEVQSGAYLGEDDIVRFEDTYGRA</sequence>
<evidence type="ECO:0000313" key="13">
    <source>
        <dbReference type="Proteomes" id="UP000681594"/>
    </source>
</evidence>
<evidence type="ECO:0000313" key="12">
    <source>
        <dbReference type="EMBL" id="MBP0446148.1"/>
    </source>
</evidence>
<evidence type="ECO:0000259" key="11">
    <source>
        <dbReference type="Pfam" id="PF22640"/>
    </source>
</evidence>
<reference evidence="12 13" key="1">
    <citation type="submission" date="2021-03" db="EMBL/GenBank/DDBJ databases">
        <authorList>
            <person name="So Y."/>
        </authorList>
    </citation>
    <scope>NUCLEOTIDE SEQUENCE [LARGE SCALE GENOMIC DNA]</scope>
    <source>
        <strain evidence="12 13">SSH11</strain>
    </source>
</reference>
<evidence type="ECO:0000256" key="3">
    <source>
        <dbReference type="ARBA" id="ARBA00022679"/>
    </source>
</evidence>
<keyword evidence="12" id="KW-0413">Isomerase</keyword>
<keyword evidence="13" id="KW-1185">Reference proteome</keyword>
<gene>
    <name evidence="12" type="ORF">J8J14_15340</name>
</gene>
<evidence type="ECO:0000256" key="5">
    <source>
        <dbReference type="ARBA" id="ARBA00022741"/>
    </source>
</evidence>
<feature type="domain" description="MannoseP isomerase/GMP-like beta-helix" evidence="11">
    <location>
        <begin position="301"/>
        <end position="350"/>
    </location>
</feature>
<dbReference type="NCBIfam" id="TIGR01479">
    <property type="entry name" value="GMP_PMI"/>
    <property type="match status" value="1"/>
</dbReference>
<name>A0ABS4AGL1_9PROT</name>
<dbReference type="SUPFAM" id="SSF53448">
    <property type="entry name" value="Nucleotide-diphospho-sugar transferases"/>
    <property type="match status" value="1"/>
</dbReference>
<dbReference type="EMBL" id="JAGIZB010000014">
    <property type="protein sequence ID" value="MBP0446148.1"/>
    <property type="molecule type" value="Genomic_DNA"/>
</dbReference>
<dbReference type="InterPro" id="IPR011051">
    <property type="entry name" value="RmlC_Cupin_sf"/>
</dbReference>